<accession>A0A4Y2GYQ4</accession>
<dbReference type="EMBL" id="BGPR01001628">
    <property type="protein sequence ID" value="GBM58297.1"/>
    <property type="molecule type" value="Genomic_DNA"/>
</dbReference>
<proteinExistence type="predicted"/>
<name>A0A4Y2GYQ4_ARAVE</name>
<reference evidence="1 2" key="1">
    <citation type="journal article" date="2019" name="Sci. Rep.">
        <title>Orb-weaving spider Araneus ventricosus genome elucidates the spidroin gene catalogue.</title>
        <authorList>
            <person name="Kono N."/>
            <person name="Nakamura H."/>
            <person name="Ohtoshi R."/>
            <person name="Moran D.A.P."/>
            <person name="Shinohara A."/>
            <person name="Yoshida Y."/>
            <person name="Fujiwara M."/>
            <person name="Mori M."/>
            <person name="Tomita M."/>
            <person name="Arakawa K."/>
        </authorList>
    </citation>
    <scope>NUCLEOTIDE SEQUENCE [LARGE SCALE GENOMIC DNA]</scope>
</reference>
<comment type="caution">
    <text evidence="1">The sequence shown here is derived from an EMBL/GenBank/DDBJ whole genome shotgun (WGS) entry which is preliminary data.</text>
</comment>
<organism evidence="1 2">
    <name type="scientific">Araneus ventricosus</name>
    <name type="common">Orbweaver spider</name>
    <name type="synonym">Epeira ventricosa</name>
    <dbReference type="NCBI Taxonomy" id="182803"/>
    <lineage>
        <taxon>Eukaryota</taxon>
        <taxon>Metazoa</taxon>
        <taxon>Ecdysozoa</taxon>
        <taxon>Arthropoda</taxon>
        <taxon>Chelicerata</taxon>
        <taxon>Arachnida</taxon>
        <taxon>Araneae</taxon>
        <taxon>Araneomorphae</taxon>
        <taxon>Entelegynae</taxon>
        <taxon>Araneoidea</taxon>
        <taxon>Araneidae</taxon>
        <taxon>Araneus</taxon>
    </lineage>
</organism>
<dbReference type="AlphaFoldDB" id="A0A4Y2GYQ4"/>
<gene>
    <name evidence="1" type="ORF">AVEN_220211_1</name>
</gene>
<protein>
    <submittedName>
        <fullName evidence="1">Uncharacterized protein</fullName>
    </submittedName>
</protein>
<keyword evidence="2" id="KW-1185">Reference proteome</keyword>
<evidence type="ECO:0000313" key="1">
    <source>
        <dbReference type="EMBL" id="GBM58297.1"/>
    </source>
</evidence>
<dbReference type="Proteomes" id="UP000499080">
    <property type="component" value="Unassembled WGS sequence"/>
</dbReference>
<evidence type="ECO:0000313" key="2">
    <source>
        <dbReference type="Proteomes" id="UP000499080"/>
    </source>
</evidence>
<sequence length="98" mass="10769">MVGLSEIPDSWGSTVVIRLKEVNIAPLLSAIRGGGTIAVLHWKICKFALYTLSDVDCHAQPAERYKFSGELNLCVQNGRALHSEAYFEFACLNSRLAS</sequence>